<keyword evidence="5 7" id="KW-0520">NAD</keyword>
<dbReference type="Pfam" id="PF01232">
    <property type="entry name" value="Mannitol_dh"/>
    <property type="match status" value="1"/>
</dbReference>
<protein>
    <recommendedName>
        <fullName evidence="3 7">Mannitol-1-phosphate 5-dehydrogenase</fullName>
        <ecNumber evidence="2 7">1.1.1.17</ecNumber>
    </recommendedName>
</protein>
<feature type="binding site" evidence="7">
    <location>
        <begin position="3"/>
        <end position="14"/>
    </location>
    <ligand>
        <name>NAD(+)</name>
        <dbReference type="ChEBI" id="CHEBI:57540"/>
    </ligand>
</feature>
<dbReference type="Pfam" id="PF08125">
    <property type="entry name" value="Mannitol_dh_C"/>
    <property type="match status" value="1"/>
</dbReference>
<dbReference type="NCBIfam" id="NF002647">
    <property type="entry name" value="PRK02318.1-3"/>
    <property type="match status" value="1"/>
</dbReference>
<name>A0A927GTH0_9BACL</name>
<comment type="catalytic activity">
    <reaction evidence="6 7">
        <text>D-mannitol 1-phosphate + NAD(+) = beta-D-fructose 6-phosphate + NADH + H(+)</text>
        <dbReference type="Rhea" id="RHEA:19661"/>
        <dbReference type="ChEBI" id="CHEBI:15378"/>
        <dbReference type="ChEBI" id="CHEBI:57540"/>
        <dbReference type="ChEBI" id="CHEBI:57634"/>
        <dbReference type="ChEBI" id="CHEBI:57945"/>
        <dbReference type="ChEBI" id="CHEBI:61381"/>
        <dbReference type="EC" id="1.1.1.17"/>
    </reaction>
</comment>
<evidence type="ECO:0000256" key="5">
    <source>
        <dbReference type="ARBA" id="ARBA00023027"/>
    </source>
</evidence>
<dbReference type="InterPro" id="IPR013131">
    <property type="entry name" value="Mannitol_DH_N"/>
</dbReference>
<dbReference type="Gene3D" id="1.10.1040.10">
    <property type="entry name" value="N-(1-d-carboxylethyl)-l-norvaline Dehydrogenase, domain 2"/>
    <property type="match status" value="1"/>
</dbReference>
<sequence>MKALHFGAGNIGRGLVGLLLTQSGYDVTFVARNEKQVALIEREQRYTVVMAGEQEQTLEVEGVRAIHTRKQKEIEAAIVEADLITTAVGTSALKHIAESIAAGITQRLLEHPRPLHIIACENAKKGSSLLKKWVYSYFHDDLQELADRYIAFPNAAIDRIVPNQRHKGDPLKVRVELFYEWIVDRSMMFEDYPQIKGVKYVDALKPYIERKLFTVNTGHACAAYFGYLEGYETIQQALADSGVMARVRGVLRETGAMLIEKHGFEKRDNEAYAERTLERFANPGLIDKVVRVGRSPIRKLGPGDRLVKPALQAHQYGLSCDRLAEAMAAALLFDYAEDPEAVKLQQALADKGLDGVLSDLLGIAAEHPLHAKIAMAYEELRAHKA</sequence>
<dbReference type="EMBL" id="JACXIZ010000027">
    <property type="protein sequence ID" value="MBD2846722.1"/>
    <property type="molecule type" value="Genomic_DNA"/>
</dbReference>
<dbReference type="InterPro" id="IPR023028">
    <property type="entry name" value="Mannitol_1_phos_5_DH"/>
</dbReference>
<comment type="caution">
    <text evidence="10">The sequence shown here is derived from an EMBL/GenBank/DDBJ whole genome shotgun (WGS) entry which is preliminary data.</text>
</comment>
<dbReference type="GO" id="GO:0019592">
    <property type="term" value="P:mannitol catabolic process"/>
    <property type="evidence" value="ECO:0007669"/>
    <property type="project" value="TreeGrafter"/>
</dbReference>
<evidence type="ECO:0000256" key="4">
    <source>
        <dbReference type="ARBA" id="ARBA00023002"/>
    </source>
</evidence>
<evidence type="ECO:0000256" key="1">
    <source>
        <dbReference type="ARBA" id="ARBA00006541"/>
    </source>
</evidence>
<dbReference type="GO" id="GO:0005829">
    <property type="term" value="C:cytosol"/>
    <property type="evidence" value="ECO:0007669"/>
    <property type="project" value="TreeGrafter"/>
</dbReference>
<dbReference type="InterPro" id="IPR013328">
    <property type="entry name" value="6PGD_dom2"/>
</dbReference>
<dbReference type="InterPro" id="IPR013118">
    <property type="entry name" value="Mannitol_DH_C"/>
</dbReference>
<feature type="domain" description="Mannitol dehydrogenase N-terminal" evidence="8">
    <location>
        <begin position="1"/>
        <end position="196"/>
    </location>
</feature>
<reference evidence="10" key="1">
    <citation type="submission" date="2020-09" db="EMBL/GenBank/DDBJ databases">
        <title>A novel bacterium of genus Paenibacillus, isolated from South China Sea.</title>
        <authorList>
            <person name="Huang H."/>
            <person name="Mo K."/>
            <person name="Hu Y."/>
        </authorList>
    </citation>
    <scope>NUCLEOTIDE SEQUENCE</scope>
    <source>
        <strain evidence="10">IB182496</strain>
    </source>
</reference>
<keyword evidence="4 7" id="KW-0560">Oxidoreductase</keyword>
<dbReference type="Proteomes" id="UP000621560">
    <property type="component" value="Unassembled WGS sequence"/>
</dbReference>
<comment type="similarity">
    <text evidence="1 7">Belongs to the mannitol dehydrogenase family.</text>
</comment>
<organism evidence="10 11">
    <name type="scientific">Paenibacillus sabuli</name>
    <dbReference type="NCBI Taxonomy" id="2772509"/>
    <lineage>
        <taxon>Bacteria</taxon>
        <taxon>Bacillati</taxon>
        <taxon>Bacillota</taxon>
        <taxon>Bacilli</taxon>
        <taxon>Bacillales</taxon>
        <taxon>Paenibacillaceae</taxon>
        <taxon>Paenibacillus</taxon>
    </lineage>
</organism>
<dbReference type="RefSeq" id="WP_190919373.1">
    <property type="nucleotide sequence ID" value="NZ_JACXIZ010000027.1"/>
</dbReference>
<evidence type="ECO:0000259" key="8">
    <source>
        <dbReference type="Pfam" id="PF01232"/>
    </source>
</evidence>
<feature type="domain" description="Mannitol dehydrogenase C-terminal" evidence="9">
    <location>
        <begin position="204"/>
        <end position="377"/>
    </location>
</feature>
<dbReference type="NCBIfam" id="NF002646">
    <property type="entry name" value="PRK02318.1-2"/>
    <property type="match status" value="1"/>
</dbReference>
<dbReference type="HAMAP" id="MF_00196">
    <property type="entry name" value="Mannitol_dehydrog"/>
    <property type="match status" value="1"/>
</dbReference>
<evidence type="ECO:0000313" key="10">
    <source>
        <dbReference type="EMBL" id="MBD2846722.1"/>
    </source>
</evidence>
<dbReference type="PANTHER" id="PTHR30524:SF0">
    <property type="entry name" value="ALTRONATE OXIDOREDUCTASE-RELATED"/>
    <property type="match status" value="1"/>
</dbReference>
<evidence type="ECO:0000256" key="7">
    <source>
        <dbReference type="HAMAP-Rule" id="MF_00196"/>
    </source>
</evidence>
<evidence type="ECO:0000256" key="2">
    <source>
        <dbReference type="ARBA" id="ARBA00012939"/>
    </source>
</evidence>
<proteinExistence type="inferred from homology"/>
<evidence type="ECO:0000313" key="11">
    <source>
        <dbReference type="Proteomes" id="UP000621560"/>
    </source>
</evidence>
<dbReference type="GO" id="GO:0008926">
    <property type="term" value="F:mannitol-1-phosphate 5-dehydrogenase activity"/>
    <property type="evidence" value="ECO:0007669"/>
    <property type="project" value="UniProtKB-UniRule"/>
</dbReference>
<dbReference type="SUPFAM" id="SSF48179">
    <property type="entry name" value="6-phosphogluconate dehydrogenase C-terminal domain-like"/>
    <property type="match status" value="1"/>
</dbReference>
<evidence type="ECO:0000259" key="9">
    <source>
        <dbReference type="Pfam" id="PF08125"/>
    </source>
</evidence>
<evidence type="ECO:0000256" key="6">
    <source>
        <dbReference type="ARBA" id="ARBA00048615"/>
    </source>
</evidence>
<keyword evidence="11" id="KW-1185">Reference proteome</keyword>
<dbReference type="InterPro" id="IPR000669">
    <property type="entry name" value="Mannitol_DH"/>
</dbReference>
<dbReference type="PANTHER" id="PTHR30524">
    <property type="entry name" value="MANNITOL-1-PHOSPHATE 5-DEHYDROGENASE"/>
    <property type="match status" value="1"/>
</dbReference>
<dbReference type="AlphaFoldDB" id="A0A927GTH0"/>
<dbReference type="Gene3D" id="3.40.50.720">
    <property type="entry name" value="NAD(P)-binding Rossmann-like Domain"/>
    <property type="match status" value="1"/>
</dbReference>
<dbReference type="NCBIfam" id="NF002652">
    <property type="entry name" value="PRK02318.2-5"/>
    <property type="match status" value="1"/>
</dbReference>
<dbReference type="SUPFAM" id="SSF51735">
    <property type="entry name" value="NAD(P)-binding Rossmann-fold domains"/>
    <property type="match status" value="1"/>
</dbReference>
<dbReference type="InterPro" id="IPR008927">
    <property type="entry name" value="6-PGluconate_DH-like_C_sf"/>
</dbReference>
<evidence type="ECO:0000256" key="3">
    <source>
        <dbReference type="ARBA" id="ARBA00016219"/>
    </source>
</evidence>
<gene>
    <name evidence="7" type="primary">mtlD</name>
    <name evidence="10" type="ORF">IDH44_16115</name>
</gene>
<dbReference type="PRINTS" id="PR00084">
    <property type="entry name" value="MTLDHDRGNASE"/>
</dbReference>
<dbReference type="InterPro" id="IPR036291">
    <property type="entry name" value="NAD(P)-bd_dom_sf"/>
</dbReference>
<accession>A0A927GTH0</accession>
<dbReference type="EC" id="1.1.1.17" evidence="2 7"/>